<dbReference type="InterPro" id="IPR052708">
    <property type="entry name" value="PxpC"/>
</dbReference>
<evidence type="ECO:0000259" key="4">
    <source>
        <dbReference type="SMART" id="SM00797"/>
    </source>
</evidence>
<name>A0A8J6N1U8_9DELT</name>
<keyword evidence="3" id="KW-0067">ATP-binding</keyword>
<dbReference type="Proteomes" id="UP000650524">
    <property type="component" value="Unassembled WGS sequence"/>
</dbReference>
<feature type="domain" description="Carboxyltransferase" evidence="4">
    <location>
        <begin position="20"/>
        <end position="302"/>
    </location>
</feature>
<dbReference type="PANTHER" id="PTHR43309:SF5">
    <property type="entry name" value="5-OXOPROLINASE SUBUNIT C"/>
    <property type="match status" value="1"/>
</dbReference>
<dbReference type="InterPro" id="IPR003778">
    <property type="entry name" value="CT_A_B"/>
</dbReference>
<evidence type="ECO:0000256" key="3">
    <source>
        <dbReference type="ARBA" id="ARBA00022840"/>
    </source>
</evidence>
<dbReference type="GO" id="GO:0016787">
    <property type="term" value="F:hydrolase activity"/>
    <property type="evidence" value="ECO:0007669"/>
    <property type="project" value="UniProtKB-KW"/>
</dbReference>
<keyword evidence="2" id="KW-0378">Hydrolase</keyword>
<organism evidence="5 6">
    <name type="scientific">Candidatus Desulfacyla euxinica</name>
    <dbReference type="NCBI Taxonomy" id="2841693"/>
    <lineage>
        <taxon>Bacteria</taxon>
        <taxon>Deltaproteobacteria</taxon>
        <taxon>Candidatus Desulfacyla</taxon>
    </lineage>
</organism>
<protein>
    <submittedName>
        <fullName evidence="5">Biotin-dependent carboxyltransferase</fullName>
    </submittedName>
</protein>
<keyword evidence="1" id="KW-0547">Nucleotide-binding</keyword>
<evidence type="ECO:0000313" key="6">
    <source>
        <dbReference type="Proteomes" id="UP000650524"/>
    </source>
</evidence>
<evidence type="ECO:0000313" key="5">
    <source>
        <dbReference type="EMBL" id="MBC8179372.1"/>
    </source>
</evidence>
<dbReference type="EMBL" id="JACNJD010000379">
    <property type="protein sequence ID" value="MBC8179372.1"/>
    <property type="molecule type" value="Genomic_DNA"/>
</dbReference>
<sequence length="307" mass="32842">MLAPGPLTTVQDRGRFGFGQYGVPPSGALDSFSLRVGNLLVGNKEHEASLEITVIGPKIVALIDTLIAITGADLQPNVNETPLEMWRSHLLKKGDVLSFKGPRSGCRTYLAIGGGISVQNIMGSKSTNLAAQFGGLEGRPLRKGDIISSDSPARHLKAVGRSLDKALIPSYTKDQDIRVISGPQDDHFSAEAKEIFFGSPFRVTPQSDRTGIRLEGPQIEAKKNLKESIISEGVVPGTIQIPGDAQPIIILGETVTGGYRKVATVISADLPLLGQLKPGDTVNFLKVSMDEAYQAIRKMENMVAGLF</sequence>
<dbReference type="SMART" id="SM00797">
    <property type="entry name" value="AHS2"/>
    <property type="match status" value="1"/>
</dbReference>
<reference evidence="5 6" key="1">
    <citation type="submission" date="2020-08" db="EMBL/GenBank/DDBJ databases">
        <title>Bridging the membrane lipid divide: bacteria of the FCB group superphylum have the potential to synthesize archaeal ether lipids.</title>
        <authorList>
            <person name="Villanueva L."/>
            <person name="Von Meijenfeldt F.A.B."/>
            <person name="Westbye A.B."/>
            <person name="Yadav S."/>
            <person name="Hopmans E.C."/>
            <person name="Dutilh B.E."/>
            <person name="Sinninghe Damste J.S."/>
        </authorList>
    </citation>
    <scope>NUCLEOTIDE SEQUENCE [LARGE SCALE GENOMIC DNA]</scope>
    <source>
        <strain evidence="5">NIOZ-UU27</strain>
    </source>
</reference>
<accession>A0A8J6N1U8</accession>
<dbReference type="SUPFAM" id="SSF50891">
    <property type="entry name" value="Cyclophilin-like"/>
    <property type="match status" value="1"/>
</dbReference>
<gene>
    <name evidence="5" type="ORF">H8E19_18360</name>
</gene>
<dbReference type="GO" id="GO:0005524">
    <property type="term" value="F:ATP binding"/>
    <property type="evidence" value="ECO:0007669"/>
    <property type="project" value="UniProtKB-KW"/>
</dbReference>
<comment type="caution">
    <text evidence="5">The sequence shown here is derived from an EMBL/GenBank/DDBJ whole genome shotgun (WGS) entry which is preliminary data.</text>
</comment>
<dbReference type="NCBIfam" id="TIGR00724">
    <property type="entry name" value="urea_amlyse_rel"/>
    <property type="match status" value="1"/>
</dbReference>
<proteinExistence type="predicted"/>
<dbReference type="AlphaFoldDB" id="A0A8J6N1U8"/>
<dbReference type="InterPro" id="IPR029000">
    <property type="entry name" value="Cyclophilin-like_dom_sf"/>
</dbReference>
<evidence type="ECO:0000256" key="1">
    <source>
        <dbReference type="ARBA" id="ARBA00022741"/>
    </source>
</evidence>
<dbReference type="Pfam" id="PF02626">
    <property type="entry name" value="CT_A_B"/>
    <property type="match status" value="1"/>
</dbReference>
<dbReference type="PANTHER" id="PTHR43309">
    <property type="entry name" value="5-OXOPROLINASE SUBUNIT C"/>
    <property type="match status" value="1"/>
</dbReference>
<dbReference type="Gene3D" id="2.40.100.10">
    <property type="entry name" value="Cyclophilin-like"/>
    <property type="match status" value="1"/>
</dbReference>
<evidence type="ECO:0000256" key="2">
    <source>
        <dbReference type="ARBA" id="ARBA00022801"/>
    </source>
</evidence>